<keyword evidence="2" id="KW-0677">Repeat</keyword>
<dbReference type="GO" id="GO:0035556">
    <property type="term" value="P:intracellular signal transduction"/>
    <property type="evidence" value="ECO:0007669"/>
    <property type="project" value="InterPro"/>
</dbReference>
<evidence type="ECO:0000313" key="9">
    <source>
        <dbReference type="Proteomes" id="UP000319663"/>
    </source>
</evidence>
<feature type="domain" description="PLD phosphodiesterase" evidence="7">
    <location>
        <begin position="604"/>
        <end position="631"/>
    </location>
</feature>
<dbReference type="EMBL" id="VIFY01000141">
    <property type="protein sequence ID" value="TQB69681.1"/>
    <property type="molecule type" value="Genomic_DNA"/>
</dbReference>
<evidence type="ECO:0000256" key="3">
    <source>
        <dbReference type="ARBA" id="ARBA00022801"/>
    </source>
</evidence>
<dbReference type="SMART" id="SM00155">
    <property type="entry name" value="PLDc"/>
    <property type="match status" value="2"/>
</dbReference>
<dbReference type="PANTHER" id="PTHR18896:SF128">
    <property type="entry name" value="PHOSPHOLIPASE"/>
    <property type="match status" value="1"/>
</dbReference>
<dbReference type="InterPro" id="IPR015679">
    <property type="entry name" value="PLipase_D_fam"/>
</dbReference>
<feature type="compositionally biased region" description="Basic and acidic residues" evidence="6">
    <location>
        <begin position="548"/>
        <end position="568"/>
    </location>
</feature>
<dbReference type="GO" id="GO:0006654">
    <property type="term" value="P:phosphatidic acid biosynthetic process"/>
    <property type="evidence" value="ECO:0007669"/>
    <property type="project" value="InterPro"/>
</dbReference>
<accession>A0A507QPX0</accession>
<keyword evidence="3" id="KW-0378">Hydrolase</keyword>
<dbReference type="CDD" id="cd09141">
    <property type="entry name" value="PLDc_vPLD1_2_yPLD_like_2"/>
    <property type="match status" value="1"/>
</dbReference>
<evidence type="ECO:0000256" key="4">
    <source>
        <dbReference type="ARBA" id="ARBA00022963"/>
    </source>
</evidence>
<comment type="caution">
    <text evidence="8">The sequence shown here is derived from an EMBL/GenBank/DDBJ whole genome shotgun (WGS) entry which is preliminary data.</text>
</comment>
<dbReference type="GO" id="GO:0004630">
    <property type="term" value="F:phospholipase D activity"/>
    <property type="evidence" value="ECO:0007669"/>
    <property type="project" value="UniProtKB-EC"/>
</dbReference>
<reference evidence="8 9" key="1">
    <citation type="submission" date="2019-06" db="EMBL/GenBank/DDBJ databases">
        <title>Wine fermentation using esterase from Monascus purpureus.</title>
        <authorList>
            <person name="Geng C."/>
            <person name="Zhang Y."/>
        </authorList>
    </citation>
    <scope>NUCLEOTIDE SEQUENCE [LARGE SCALE GENOMIC DNA]</scope>
    <source>
        <strain evidence="8">HQ1</strain>
    </source>
</reference>
<gene>
    <name evidence="8" type="ORF">MPDQ_001546</name>
</gene>
<keyword evidence="4" id="KW-0442">Lipid degradation</keyword>
<evidence type="ECO:0000259" key="7">
    <source>
        <dbReference type="PROSITE" id="PS50035"/>
    </source>
</evidence>
<dbReference type="Proteomes" id="UP000319663">
    <property type="component" value="Unassembled WGS sequence"/>
</dbReference>
<dbReference type="AlphaFoldDB" id="A0A507QPX0"/>
<dbReference type="Gene3D" id="3.30.870.10">
    <property type="entry name" value="Endonuclease Chain A"/>
    <property type="match status" value="3"/>
</dbReference>
<sequence length="816" mass="93772">MTKLQTQDAHHLKQKVGKFANIFNPNHRHDEAHEIATDKKRTAIAESHRFGSFAPVHEGNKLKWYVDGRDYFWAVSVALEQAKETIYLADWWLSPELFLRRPPFFNQEWRLDQVLKRRAEAGVKIYVIVYKEVNQALTCNSAHTKHALRALCPEGSPGHGNIQILRHPDHNFFENAGDMTFYWAHHEKFIVIDYALAFIGGLDLCFGRWDSHQHVLSDVYPGGIHNEIFPGQDFNNNRIMDFKSVEDWLQNELDKSKYARMPWHDVAMGVIGDCVYDIAEHFVLRWNHVKRDKYKRDPAVDWLELRGRQGENEDLVGVQRPIYPVGKYRLHPLSPLESKPQGIQGTVTAQIVRSSADWSSGILVEHSIQNAYAELIGNAQHFVYMENQFFITATGDQQSPIQNTVGRAMVDACVRAAKEGRKFRIIVIIPAIPGFAGDLRDTEAAGTRAIMDYQYKSICRGEHSIMRQIEAAVEGVDPKEYISFFNLRSYDRLNRTQALVEQEKKTGKSYAELQRAQAEEIMEEGVHPSVDPEDEPDKHRFHLKRRASREEQAHLDPESTRADLEREAKSADSIAKDAMLNQGNVSDEIWEGSADLEKDNFVQEELYVHSKLLIVDDRYAICGSANMNDRLGYHDSELAIIMEDTDLIDSKMDGQDYRAGRHIATLRRALWREHLGLLPAQDLDASNDINAQPPGDLPNDYRPGPEDQFVEDPLSDDLWSTWTTQATTNTEVFRQLFRADPDDNIRTFEQYDHFMPGRKLWKQGHLADPYMPIEEVKKKLDKVRGHLVWMPLNFLDQAEMAEPGLSVNQLTESIYT</sequence>
<evidence type="ECO:0000256" key="2">
    <source>
        <dbReference type="ARBA" id="ARBA00022737"/>
    </source>
</evidence>
<keyword evidence="9" id="KW-1185">Reference proteome</keyword>
<dbReference type="CDD" id="cd09138">
    <property type="entry name" value="PLDc_vPLD1_2_yPLD_like_1"/>
    <property type="match status" value="1"/>
</dbReference>
<dbReference type="STRING" id="5098.A0A507QPX0"/>
<dbReference type="EC" id="3.1.4.4" evidence="1"/>
<organism evidence="8 9">
    <name type="scientific">Monascus purpureus</name>
    <name type="common">Red mold</name>
    <name type="synonym">Monascus anka</name>
    <dbReference type="NCBI Taxonomy" id="5098"/>
    <lineage>
        <taxon>Eukaryota</taxon>
        <taxon>Fungi</taxon>
        <taxon>Dikarya</taxon>
        <taxon>Ascomycota</taxon>
        <taxon>Pezizomycotina</taxon>
        <taxon>Eurotiomycetes</taxon>
        <taxon>Eurotiomycetidae</taxon>
        <taxon>Eurotiales</taxon>
        <taxon>Aspergillaceae</taxon>
        <taxon>Monascus</taxon>
    </lineage>
</organism>
<dbReference type="InterPro" id="IPR001736">
    <property type="entry name" value="PLipase_D/transphosphatidylase"/>
</dbReference>
<evidence type="ECO:0000313" key="8">
    <source>
        <dbReference type="EMBL" id="TQB69681.1"/>
    </source>
</evidence>
<feature type="region of interest" description="Disordered" evidence="6">
    <location>
        <begin position="544"/>
        <end position="568"/>
    </location>
</feature>
<evidence type="ECO:0000256" key="5">
    <source>
        <dbReference type="ARBA" id="ARBA00023098"/>
    </source>
</evidence>
<feature type="domain" description="PLD phosphodiesterase" evidence="7">
    <location>
        <begin position="181"/>
        <end position="208"/>
    </location>
</feature>
<name>A0A507QPX0_MONPU</name>
<keyword evidence="5" id="KW-0443">Lipid metabolism</keyword>
<protein>
    <recommendedName>
        <fullName evidence="1">phospholipase D</fullName>
        <ecNumber evidence="1">3.1.4.4</ecNumber>
    </recommendedName>
</protein>
<dbReference type="PROSITE" id="PS50035">
    <property type="entry name" value="PLD"/>
    <property type="match status" value="2"/>
</dbReference>
<dbReference type="PANTHER" id="PTHR18896">
    <property type="entry name" value="PHOSPHOLIPASE D"/>
    <property type="match status" value="1"/>
</dbReference>
<dbReference type="Pfam" id="PF00614">
    <property type="entry name" value="PLDc"/>
    <property type="match status" value="2"/>
</dbReference>
<dbReference type="GO" id="GO:0009395">
    <property type="term" value="P:phospholipid catabolic process"/>
    <property type="evidence" value="ECO:0007669"/>
    <property type="project" value="TreeGrafter"/>
</dbReference>
<evidence type="ECO:0000256" key="6">
    <source>
        <dbReference type="SAM" id="MobiDB-lite"/>
    </source>
</evidence>
<evidence type="ECO:0000256" key="1">
    <source>
        <dbReference type="ARBA" id="ARBA00012027"/>
    </source>
</evidence>
<dbReference type="PIRSF" id="PIRSF009376">
    <property type="entry name" value="Phospholipase_D_euk"/>
    <property type="match status" value="1"/>
</dbReference>
<proteinExistence type="predicted"/>
<dbReference type="SUPFAM" id="SSF56024">
    <property type="entry name" value="Phospholipase D/nuclease"/>
    <property type="match status" value="2"/>
</dbReference>
<dbReference type="InterPro" id="IPR016555">
    <property type="entry name" value="PLipase_D_euk"/>
</dbReference>